<organism evidence="1 2">
    <name type="scientific">Ilyodon furcidens</name>
    <name type="common">goldbreast splitfin</name>
    <dbReference type="NCBI Taxonomy" id="33524"/>
    <lineage>
        <taxon>Eukaryota</taxon>
        <taxon>Metazoa</taxon>
        <taxon>Chordata</taxon>
        <taxon>Craniata</taxon>
        <taxon>Vertebrata</taxon>
        <taxon>Euteleostomi</taxon>
        <taxon>Actinopterygii</taxon>
        <taxon>Neopterygii</taxon>
        <taxon>Teleostei</taxon>
        <taxon>Neoteleostei</taxon>
        <taxon>Acanthomorphata</taxon>
        <taxon>Ovalentaria</taxon>
        <taxon>Atherinomorphae</taxon>
        <taxon>Cyprinodontiformes</taxon>
        <taxon>Goodeidae</taxon>
        <taxon>Ilyodon</taxon>
    </lineage>
</organism>
<dbReference type="Proteomes" id="UP001482620">
    <property type="component" value="Unassembled WGS sequence"/>
</dbReference>
<evidence type="ECO:0000313" key="1">
    <source>
        <dbReference type="EMBL" id="MEQ2244979.1"/>
    </source>
</evidence>
<comment type="caution">
    <text evidence="1">The sequence shown here is derived from an EMBL/GenBank/DDBJ whole genome shotgun (WGS) entry which is preliminary data.</text>
</comment>
<keyword evidence="2" id="KW-1185">Reference proteome</keyword>
<sequence>IFFSCFRFAVAFTEKLKEEAEFVLVSPKSKIYVQPQGIQTEVAEKFCWTEFLRSSVPHFDKLIVVFKDFKLVMYNFLFPCTIKNMT</sequence>
<protein>
    <submittedName>
        <fullName evidence="1">Uncharacterized protein</fullName>
    </submittedName>
</protein>
<name>A0ABV0UJV0_9TELE</name>
<feature type="non-terminal residue" evidence="1">
    <location>
        <position position="1"/>
    </location>
</feature>
<reference evidence="1 2" key="1">
    <citation type="submission" date="2021-06" db="EMBL/GenBank/DDBJ databases">
        <authorList>
            <person name="Palmer J.M."/>
        </authorList>
    </citation>
    <scope>NUCLEOTIDE SEQUENCE [LARGE SCALE GENOMIC DNA]</scope>
    <source>
        <strain evidence="2">if_2019</strain>
        <tissue evidence="1">Muscle</tissue>
    </source>
</reference>
<proteinExistence type="predicted"/>
<dbReference type="EMBL" id="JAHRIQ010072055">
    <property type="protein sequence ID" value="MEQ2244979.1"/>
    <property type="molecule type" value="Genomic_DNA"/>
</dbReference>
<evidence type="ECO:0000313" key="2">
    <source>
        <dbReference type="Proteomes" id="UP001482620"/>
    </source>
</evidence>
<accession>A0ABV0UJV0</accession>
<gene>
    <name evidence="1" type="ORF">ILYODFUR_022800</name>
</gene>